<dbReference type="Proteomes" id="UP000784294">
    <property type="component" value="Unassembled WGS sequence"/>
</dbReference>
<comment type="caution">
    <text evidence="1">The sequence shown here is derived from an EMBL/GenBank/DDBJ whole genome shotgun (WGS) entry which is preliminary data.</text>
</comment>
<proteinExistence type="predicted"/>
<dbReference type="Gene3D" id="3.30.40.10">
    <property type="entry name" value="Zinc/RING finger domain, C3HC4 (zinc finger)"/>
    <property type="match status" value="1"/>
</dbReference>
<feature type="non-terminal residue" evidence="1">
    <location>
        <position position="1"/>
    </location>
</feature>
<dbReference type="InterPro" id="IPR013083">
    <property type="entry name" value="Znf_RING/FYVE/PHD"/>
</dbReference>
<gene>
    <name evidence="1" type="ORF">PXEA_LOCUS16607</name>
</gene>
<name>A0A3S5CNF5_9PLAT</name>
<protein>
    <submittedName>
        <fullName evidence="1">Uncharacterized protein</fullName>
    </submittedName>
</protein>
<evidence type="ECO:0000313" key="1">
    <source>
        <dbReference type="EMBL" id="VEL23167.1"/>
    </source>
</evidence>
<evidence type="ECO:0000313" key="2">
    <source>
        <dbReference type="Proteomes" id="UP000784294"/>
    </source>
</evidence>
<reference evidence="1" key="1">
    <citation type="submission" date="2018-11" db="EMBL/GenBank/DDBJ databases">
        <authorList>
            <consortium name="Pathogen Informatics"/>
        </authorList>
    </citation>
    <scope>NUCLEOTIDE SEQUENCE</scope>
</reference>
<dbReference type="AlphaFoldDB" id="A0A3S5CNF5"/>
<keyword evidence="2" id="KW-1185">Reference proteome</keyword>
<accession>A0A3S5CNF5</accession>
<dbReference type="OrthoDB" id="10557364at2759"/>
<dbReference type="SUPFAM" id="SSF57903">
    <property type="entry name" value="FYVE/PHD zinc finger"/>
    <property type="match status" value="1"/>
</dbReference>
<dbReference type="EMBL" id="CAAALY010060404">
    <property type="protein sequence ID" value="VEL23167.1"/>
    <property type="molecule type" value="Genomic_DNA"/>
</dbReference>
<organism evidence="1 2">
    <name type="scientific">Protopolystoma xenopodis</name>
    <dbReference type="NCBI Taxonomy" id="117903"/>
    <lineage>
        <taxon>Eukaryota</taxon>
        <taxon>Metazoa</taxon>
        <taxon>Spiralia</taxon>
        <taxon>Lophotrochozoa</taxon>
        <taxon>Platyhelminthes</taxon>
        <taxon>Monogenea</taxon>
        <taxon>Polyopisthocotylea</taxon>
        <taxon>Polystomatidea</taxon>
        <taxon>Polystomatidae</taxon>
        <taxon>Protopolystoma</taxon>
    </lineage>
</organism>
<sequence length="59" mass="6588">MADSLTMPAKRLGICGEESDFRLNEQCRDEPNQDLVSCSASDCPKTYHIACLNIDKRPT</sequence>
<dbReference type="InterPro" id="IPR011011">
    <property type="entry name" value="Znf_FYVE_PHD"/>
</dbReference>